<name>A0A8H2ZNY5_9HELO</name>
<dbReference type="OrthoDB" id="3549525at2759"/>
<sequence length="268" mass="31636">MISYLHPETLYEVSSISTRSPIHINIDFRLSQNPTQTFNSMTTMLSKILYLPLETLTHALIQLVAIILFLALIIVTYLLYTIRFISNLTGLTFILYYLWNRFPTIIKRKAAIVYEERRELRRQNAEARTERLRERNEVGEREKAQIRDAMRRVAWKRGVGKMDYGTDLAEDAKKYKSGAESKLKDGDENSTNPKRKEIEEWIEDEVFIQNPQELQQELEKLENRADYGKKAGYWDEEEQMRAREAAKILLRNGEVEAFPRFEDMDTRM</sequence>
<comment type="caution">
    <text evidence="3">The sequence shown here is derived from an EMBL/GenBank/DDBJ whole genome shotgun (WGS) entry which is preliminary data.</text>
</comment>
<feature type="transmembrane region" description="Helical" evidence="2">
    <location>
        <begin position="48"/>
        <end position="74"/>
    </location>
</feature>
<keyword evidence="2" id="KW-1133">Transmembrane helix</keyword>
<gene>
    <name evidence="3" type="ORF">SCLTRI_LOCUS3607</name>
</gene>
<keyword evidence="2" id="KW-0812">Transmembrane</keyword>
<dbReference type="Proteomes" id="UP000624404">
    <property type="component" value="Unassembled WGS sequence"/>
</dbReference>
<evidence type="ECO:0000256" key="2">
    <source>
        <dbReference type="SAM" id="Phobius"/>
    </source>
</evidence>
<dbReference type="AlphaFoldDB" id="A0A8H2ZNY5"/>
<keyword evidence="1" id="KW-0175">Coiled coil</keyword>
<evidence type="ECO:0000313" key="3">
    <source>
        <dbReference type="EMBL" id="CAD6443815.1"/>
    </source>
</evidence>
<evidence type="ECO:0000256" key="1">
    <source>
        <dbReference type="SAM" id="Coils"/>
    </source>
</evidence>
<feature type="coiled-coil region" evidence="1">
    <location>
        <begin position="110"/>
        <end position="142"/>
    </location>
</feature>
<accession>A0A8H2ZNY5</accession>
<dbReference type="EMBL" id="CAJHIA010000011">
    <property type="protein sequence ID" value="CAD6443815.1"/>
    <property type="molecule type" value="Genomic_DNA"/>
</dbReference>
<evidence type="ECO:0000313" key="4">
    <source>
        <dbReference type="Proteomes" id="UP000624404"/>
    </source>
</evidence>
<protein>
    <submittedName>
        <fullName evidence="3">D7237cab-a0b5-4ec1-93e1-c442393f2142</fullName>
    </submittedName>
</protein>
<organism evidence="3 4">
    <name type="scientific">Sclerotinia trifoliorum</name>
    <dbReference type="NCBI Taxonomy" id="28548"/>
    <lineage>
        <taxon>Eukaryota</taxon>
        <taxon>Fungi</taxon>
        <taxon>Dikarya</taxon>
        <taxon>Ascomycota</taxon>
        <taxon>Pezizomycotina</taxon>
        <taxon>Leotiomycetes</taxon>
        <taxon>Helotiales</taxon>
        <taxon>Sclerotiniaceae</taxon>
        <taxon>Sclerotinia</taxon>
    </lineage>
</organism>
<reference evidence="3" key="1">
    <citation type="submission" date="2020-10" db="EMBL/GenBank/DDBJ databases">
        <authorList>
            <person name="Kusch S."/>
        </authorList>
    </citation>
    <scope>NUCLEOTIDE SEQUENCE</scope>
    <source>
        <strain evidence="3">SwB9</strain>
    </source>
</reference>
<keyword evidence="4" id="KW-1185">Reference proteome</keyword>
<proteinExistence type="predicted"/>
<keyword evidence="2" id="KW-0472">Membrane</keyword>